<dbReference type="InterPro" id="IPR015590">
    <property type="entry name" value="Aldehyde_DH_dom"/>
</dbReference>
<sequence>MNWSWRPRRLDGRWSIRSTRRRPRLPRPSNPCTSFVARPPQRGGRACRGFVKERGNVSVDAVMTGEMLIGAQAVRGQEGTQRAFDPAANAEIAEPVFGLASAVDVDRAAALAEAAFDTYRQLPLARRAALLEAIAENIVALGDVLIERAHAESGLPKARLVGERGRTVGQLRLFAQVVRDGHFLGATIDSAQPQRQPLARSDLRLRKIPLGPVAVFGASNFPLAFSVAGGDTASALAAGAPVIVKAHNAHLGTSELVGRAIQQAVRDLDLPQGVFSLLFGRGKTVGEALVAHPAIKAVGFTGSRQGGLALQKIANARRVPIPVYAEMSSINPVFLLPAALAQRAPAIGAAFADSLTLGAGQFCTNPGLVLGLAGPDLARFEAAAAQALQAKAAQTMLTPGIQQAYAQGKANVAAAQGVAVLAEGAPANGQENAAQAALFATDAQHFLNTPALEDEMFGPAAIVIRAQSVAELVQVAEKLEGQLTATLHLDEADTPAARQLLPVLERKAGRILVNGFPTGVEVSHAMVHGGPFPATTNAMYTSVGATAIDRFLRPVCYQDLPDGLRPPALQDSNPLGICRLVDGALRLP</sequence>
<dbReference type="GO" id="GO:0016620">
    <property type="term" value="F:oxidoreductase activity, acting on the aldehyde or oxo group of donors, NAD or NADP as acceptor"/>
    <property type="evidence" value="ECO:0007669"/>
    <property type="project" value="InterPro"/>
</dbReference>
<dbReference type="CDD" id="cd07129">
    <property type="entry name" value="ALDH_KGSADH"/>
    <property type="match status" value="1"/>
</dbReference>
<dbReference type="AlphaFoldDB" id="A0A261VUG4"/>
<gene>
    <name evidence="4" type="ORF">CAL22_04175</name>
</gene>
<evidence type="ECO:0000256" key="2">
    <source>
        <dbReference type="SAM" id="MobiDB-lite"/>
    </source>
</evidence>
<name>A0A261VUG4_9BORD</name>
<dbReference type="InterPro" id="IPR016161">
    <property type="entry name" value="Ald_DH/histidinol_DH"/>
</dbReference>
<dbReference type="InterPro" id="IPR050740">
    <property type="entry name" value="Aldehyde_DH_Superfamily"/>
</dbReference>
<dbReference type="PANTHER" id="PTHR43353">
    <property type="entry name" value="SUCCINATE-SEMIALDEHYDE DEHYDROGENASE, MITOCHONDRIAL"/>
    <property type="match status" value="1"/>
</dbReference>
<dbReference type="PANTHER" id="PTHR43353:SF3">
    <property type="entry name" value="ALDEHYDE DEHYDROGENASE-RELATED"/>
    <property type="match status" value="1"/>
</dbReference>
<dbReference type="EMBL" id="NEVU01000001">
    <property type="protein sequence ID" value="OZI77735.1"/>
    <property type="molecule type" value="Genomic_DNA"/>
</dbReference>
<feature type="region of interest" description="Disordered" evidence="2">
    <location>
        <begin position="20"/>
        <end position="40"/>
    </location>
</feature>
<dbReference type="Pfam" id="PF00171">
    <property type="entry name" value="Aldedh"/>
    <property type="match status" value="1"/>
</dbReference>
<dbReference type="SUPFAM" id="SSF53720">
    <property type="entry name" value="ALDH-like"/>
    <property type="match status" value="1"/>
</dbReference>
<evidence type="ECO:0000313" key="4">
    <source>
        <dbReference type="EMBL" id="OZI77735.1"/>
    </source>
</evidence>
<dbReference type="InterPro" id="IPR044151">
    <property type="entry name" value="ALDH_KGSADH"/>
</dbReference>
<evidence type="ECO:0000259" key="3">
    <source>
        <dbReference type="Pfam" id="PF00171"/>
    </source>
</evidence>
<proteinExistence type="predicted"/>
<dbReference type="InterPro" id="IPR016163">
    <property type="entry name" value="Ald_DH_C"/>
</dbReference>
<evidence type="ECO:0000313" key="5">
    <source>
        <dbReference type="Proteomes" id="UP000216429"/>
    </source>
</evidence>
<dbReference type="InterPro" id="IPR016162">
    <property type="entry name" value="Ald_DH_N"/>
</dbReference>
<accession>A0A261VUG4</accession>
<evidence type="ECO:0000256" key="1">
    <source>
        <dbReference type="ARBA" id="ARBA00023002"/>
    </source>
</evidence>
<dbReference type="OrthoDB" id="9770537at2"/>
<dbReference type="Gene3D" id="3.40.605.10">
    <property type="entry name" value="Aldehyde Dehydrogenase, Chain A, domain 1"/>
    <property type="match status" value="1"/>
</dbReference>
<comment type="caution">
    <text evidence="4">The sequence shown here is derived from an EMBL/GenBank/DDBJ whole genome shotgun (WGS) entry which is preliminary data.</text>
</comment>
<keyword evidence="1" id="KW-0560">Oxidoreductase</keyword>
<organism evidence="4 5">
    <name type="scientific">Bordetella genomosp. 12</name>
    <dbReference type="NCBI Taxonomy" id="463035"/>
    <lineage>
        <taxon>Bacteria</taxon>
        <taxon>Pseudomonadati</taxon>
        <taxon>Pseudomonadota</taxon>
        <taxon>Betaproteobacteria</taxon>
        <taxon>Burkholderiales</taxon>
        <taxon>Alcaligenaceae</taxon>
        <taxon>Bordetella</taxon>
    </lineage>
</organism>
<dbReference type="Proteomes" id="UP000216429">
    <property type="component" value="Unassembled WGS sequence"/>
</dbReference>
<feature type="domain" description="Aldehyde dehydrogenase" evidence="3">
    <location>
        <begin position="77"/>
        <end position="529"/>
    </location>
</feature>
<dbReference type="Gene3D" id="3.40.309.10">
    <property type="entry name" value="Aldehyde Dehydrogenase, Chain A, domain 2"/>
    <property type="match status" value="1"/>
</dbReference>
<keyword evidence="5" id="KW-1185">Reference proteome</keyword>
<reference evidence="5" key="1">
    <citation type="submission" date="2017-05" db="EMBL/GenBank/DDBJ databases">
        <title>Complete and WGS of Bordetella genogroups.</title>
        <authorList>
            <person name="Spilker T."/>
            <person name="Lipuma J."/>
        </authorList>
    </citation>
    <scope>NUCLEOTIDE SEQUENCE [LARGE SCALE GENOMIC DNA]</scope>
    <source>
        <strain evidence="5">AU6712</strain>
    </source>
</reference>
<protein>
    <submittedName>
        <fullName evidence="4">Aldehyde dehydrogenase (NADP(+))</fullName>
    </submittedName>
</protein>